<name>A0A6J7WG26_9CAUD</name>
<protein>
    <submittedName>
        <fullName evidence="1">Uncharacterized protein</fullName>
    </submittedName>
</protein>
<gene>
    <name evidence="1" type="ORF">UFOVP183_44</name>
</gene>
<evidence type="ECO:0000313" key="1">
    <source>
        <dbReference type="EMBL" id="CAB5207199.1"/>
    </source>
</evidence>
<sequence length="68" mass="8186">MRMLDSYPTEFYVSDVGYLVIKQECQECGYETQFLLTPEHTRVLFEHLPKLMQEQKENWIGYDKPPEI</sequence>
<proteinExistence type="predicted"/>
<accession>A0A6J7WG26</accession>
<organism evidence="1">
    <name type="scientific">uncultured Caudovirales phage</name>
    <dbReference type="NCBI Taxonomy" id="2100421"/>
    <lineage>
        <taxon>Viruses</taxon>
        <taxon>Duplodnaviria</taxon>
        <taxon>Heunggongvirae</taxon>
        <taxon>Uroviricota</taxon>
        <taxon>Caudoviricetes</taxon>
        <taxon>Peduoviridae</taxon>
        <taxon>Maltschvirus</taxon>
        <taxon>Maltschvirus maltsch</taxon>
    </lineage>
</organism>
<reference evidence="1" key="1">
    <citation type="submission" date="2020-05" db="EMBL/GenBank/DDBJ databases">
        <authorList>
            <person name="Chiriac C."/>
            <person name="Salcher M."/>
            <person name="Ghai R."/>
            <person name="Kavagutti S V."/>
        </authorList>
    </citation>
    <scope>NUCLEOTIDE SEQUENCE</scope>
</reference>
<dbReference type="EMBL" id="LR798226">
    <property type="protein sequence ID" value="CAB5207199.1"/>
    <property type="molecule type" value="Genomic_DNA"/>
</dbReference>